<accession>A0A9J6C632</accession>
<reference evidence="2" key="1">
    <citation type="submission" date="2021-03" db="EMBL/GenBank/DDBJ databases">
        <title>Chromosome level genome of the anhydrobiotic midge Polypedilum vanderplanki.</title>
        <authorList>
            <person name="Yoshida Y."/>
            <person name="Kikawada T."/>
            <person name="Gusev O."/>
        </authorList>
    </citation>
    <scope>NUCLEOTIDE SEQUENCE</scope>
    <source>
        <strain evidence="2">NIAS01</strain>
        <tissue evidence="2">Whole body or cell culture</tissue>
    </source>
</reference>
<keyword evidence="3" id="KW-1185">Reference proteome</keyword>
<keyword evidence="1" id="KW-0732">Signal</keyword>
<gene>
    <name evidence="2" type="ORF">PVAND_007311</name>
</gene>
<protein>
    <submittedName>
        <fullName evidence="2">Uncharacterized protein</fullName>
    </submittedName>
</protein>
<dbReference type="Proteomes" id="UP001107558">
    <property type="component" value="Chromosome 2"/>
</dbReference>
<evidence type="ECO:0000313" key="3">
    <source>
        <dbReference type="Proteomes" id="UP001107558"/>
    </source>
</evidence>
<evidence type="ECO:0000313" key="2">
    <source>
        <dbReference type="EMBL" id="KAG5677561.1"/>
    </source>
</evidence>
<comment type="caution">
    <text evidence="2">The sequence shown here is derived from an EMBL/GenBank/DDBJ whole genome shotgun (WGS) entry which is preliminary data.</text>
</comment>
<proteinExistence type="predicted"/>
<dbReference type="EMBL" id="JADBJN010000002">
    <property type="protein sequence ID" value="KAG5677561.1"/>
    <property type="molecule type" value="Genomic_DNA"/>
</dbReference>
<feature type="signal peptide" evidence="1">
    <location>
        <begin position="1"/>
        <end position="17"/>
    </location>
</feature>
<evidence type="ECO:0000256" key="1">
    <source>
        <dbReference type="SAM" id="SignalP"/>
    </source>
</evidence>
<organism evidence="2 3">
    <name type="scientific">Polypedilum vanderplanki</name>
    <name type="common">Sleeping chironomid midge</name>
    <dbReference type="NCBI Taxonomy" id="319348"/>
    <lineage>
        <taxon>Eukaryota</taxon>
        <taxon>Metazoa</taxon>
        <taxon>Ecdysozoa</taxon>
        <taxon>Arthropoda</taxon>
        <taxon>Hexapoda</taxon>
        <taxon>Insecta</taxon>
        <taxon>Pterygota</taxon>
        <taxon>Neoptera</taxon>
        <taxon>Endopterygota</taxon>
        <taxon>Diptera</taxon>
        <taxon>Nematocera</taxon>
        <taxon>Chironomoidea</taxon>
        <taxon>Chironomidae</taxon>
        <taxon>Chironominae</taxon>
        <taxon>Polypedilum</taxon>
        <taxon>Polypedilum</taxon>
    </lineage>
</organism>
<sequence>MFKTISIFLMAIFVVFAAPEAKPNPEPKAKPDVIAYTAPVVAPAYVPSAAIVERSYHGNGFVYPYASAPYVAAYSAYTAPILVR</sequence>
<feature type="chain" id="PRO_5039886865" evidence="1">
    <location>
        <begin position="18"/>
        <end position="84"/>
    </location>
</feature>
<dbReference type="AlphaFoldDB" id="A0A9J6C632"/>
<name>A0A9J6C632_POLVA</name>